<dbReference type="AlphaFoldDB" id="A0AA88VIL4"/>
<dbReference type="SUPFAM" id="SSF48403">
    <property type="entry name" value="Ankyrin repeat"/>
    <property type="match status" value="1"/>
</dbReference>
<dbReference type="InterPro" id="IPR002110">
    <property type="entry name" value="Ankyrin_rpt"/>
</dbReference>
<evidence type="ECO:0000313" key="2">
    <source>
        <dbReference type="Proteomes" id="UP001188597"/>
    </source>
</evidence>
<name>A0AA88VIL4_9ASTE</name>
<organism evidence="1 2">
    <name type="scientific">Escallonia herrerae</name>
    <dbReference type="NCBI Taxonomy" id="1293975"/>
    <lineage>
        <taxon>Eukaryota</taxon>
        <taxon>Viridiplantae</taxon>
        <taxon>Streptophyta</taxon>
        <taxon>Embryophyta</taxon>
        <taxon>Tracheophyta</taxon>
        <taxon>Spermatophyta</taxon>
        <taxon>Magnoliopsida</taxon>
        <taxon>eudicotyledons</taxon>
        <taxon>Gunneridae</taxon>
        <taxon>Pentapetalae</taxon>
        <taxon>asterids</taxon>
        <taxon>campanulids</taxon>
        <taxon>Escalloniales</taxon>
        <taxon>Escalloniaceae</taxon>
        <taxon>Escallonia</taxon>
    </lineage>
</organism>
<gene>
    <name evidence="1" type="ORF">RJ639_013842</name>
</gene>
<dbReference type="PANTHER" id="PTHR47303">
    <property type="match status" value="1"/>
</dbReference>
<dbReference type="EMBL" id="JAVXUP010001624">
    <property type="protein sequence ID" value="KAK3009666.1"/>
    <property type="molecule type" value="Genomic_DNA"/>
</dbReference>
<evidence type="ECO:0000313" key="1">
    <source>
        <dbReference type="EMBL" id="KAK3009666.1"/>
    </source>
</evidence>
<dbReference type="Gene3D" id="1.25.40.20">
    <property type="entry name" value="Ankyrin repeat-containing domain"/>
    <property type="match status" value="1"/>
</dbReference>
<proteinExistence type="predicted"/>
<protein>
    <submittedName>
        <fullName evidence="1">Uncharacterized protein</fullName>
    </submittedName>
</protein>
<sequence>MKEEECSPVSVLCGVFETVKRQHEVVAKDRSQYLSLYKAALKGDWESARRFLNQDEDALTAKITALSMTALHVVVGTGKAIHFVENLVNLMPSEALALYDDYGNTPLNVAALVGNTEASVILMRKNPALLHMGNNRGWLPVHRAALNAHRNTLLYLLAAHKDNMDSKSLADQSGVELLVSVIDSGFFGVPIKLEDHDERLDGGDIEKLVGKSQVFVPMCGSGWLMGVPHFQCLQNMKLMHHQALHLVKSLCKEIRSLNEETAHASLYETAVLQAAELGIHEVVEEIVDAFPDAIYSNDKGNHYLFEVAVVNRCENVFNLIY</sequence>
<dbReference type="Pfam" id="PF12796">
    <property type="entry name" value="Ank_2"/>
    <property type="match status" value="1"/>
</dbReference>
<reference evidence="1" key="1">
    <citation type="submission" date="2022-12" db="EMBL/GenBank/DDBJ databases">
        <title>Draft genome assemblies for two species of Escallonia (Escalloniales).</title>
        <authorList>
            <person name="Chanderbali A."/>
            <person name="Dervinis C."/>
            <person name="Anghel I."/>
            <person name="Soltis D."/>
            <person name="Soltis P."/>
            <person name="Zapata F."/>
        </authorList>
    </citation>
    <scope>NUCLEOTIDE SEQUENCE</scope>
    <source>
        <strain evidence="1">UCBG64.0493</strain>
        <tissue evidence="1">Leaf</tissue>
    </source>
</reference>
<accession>A0AA88VIL4</accession>
<comment type="caution">
    <text evidence="1">The sequence shown here is derived from an EMBL/GenBank/DDBJ whole genome shotgun (WGS) entry which is preliminary data.</text>
</comment>
<dbReference type="Proteomes" id="UP001188597">
    <property type="component" value="Unassembled WGS sequence"/>
</dbReference>
<keyword evidence="2" id="KW-1185">Reference proteome</keyword>
<dbReference type="PANTHER" id="PTHR47303:SF1">
    <property type="entry name" value="NF-KAPPA-B INHIBITOR BETA"/>
    <property type="match status" value="1"/>
</dbReference>
<dbReference type="InterPro" id="IPR036770">
    <property type="entry name" value="Ankyrin_rpt-contain_sf"/>
</dbReference>
<dbReference type="SMART" id="SM00248">
    <property type="entry name" value="ANK"/>
    <property type="match status" value="3"/>
</dbReference>